<evidence type="ECO:0000313" key="2">
    <source>
        <dbReference type="Proteomes" id="UP000688137"/>
    </source>
</evidence>
<gene>
    <name evidence="1" type="ORF">PPRIM_AZ9-3.1.T0200233</name>
</gene>
<dbReference type="AlphaFoldDB" id="A0A8S1KF01"/>
<organism evidence="1 2">
    <name type="scientific">Paramecium primaurelia</name>
    <dbReference type="NCBI Taxonomy" id="5886"/>
    <lineage>
        <taxon>Eukaryota</taxon>
        <taxon>Sar</taxon>
        <taxon>Alveolata</taxon>
        <taxon>Ciliophora</taxon>
        <taxon>Intramacronucleata</taxon>
        <taxon>Oligohymenophorea</taxon>
        <taxon>Peniculida</taxon>
        <taxon>Parameciidae</taxon>
        <taxon>Paramecium</taxon>
    </lineage>
</organism>
<sequence>MGCVSQKQSPIQQQNKFRFHTSSFSNIHQNKKVNIESPYTPDNNKPILLCRSIDITKDEEFILKRDKKFIVSNNESPTTTPKFNQSNSVYVGQRKNMKVI</sequence>
<accession>A0A8S1KF01</accession>
<dbReference type="Proteomes" id="UP000688137">
    <property type="component" value="Unassembled WGS sequence"/>
</dbReference>
<proteinExistence type="predicted"/>
<name>A0A8S1KF01_PARPR</name>
<keyword evidence="2" id="KW-1185">Reference proteome</keyword>
<comment type="caution">
    <text evidence="1">The sequence shown here is derived from an EMBL/GenBank/DDBJ whole genome shotgun (WGS) entry which is preliminary data.</text>
</comment>
<reference evidence="1" key="1">
    <citation type="submission" date="2021-01" db="EMBL/GenBank/DDBJ databases">
        <authorList>
            <consortium name="Genoscope - CEA"/>
            <person name="William W."/>
        </authorList>
    </citation>
    <scope>NUCLEOTIDE SEQUENCE</scope>
</reference>
<evidence type="ECO:0000313" key="1">
    <source>
        <dbReference type="EMBL" id="CAD8053247.1"/>
    </source>
</evidence>
<protein>
    <submittedName>
        <fullName evidence="1">Uncharacterized protein</fullName>
    </submittedName>
</protein>
<dbReference type="OMA" id="KFRFHTS"/>
<dbReference type="EMBL" id="CAJJDM010000017">
    <property type="protein sequence ID" value="CAD8053247.1"/>
    <property type="molecule type" value="Genomic_DNA"/>
</dbReference>